<reference evidence="1" key="1">
    <citation type="submission" date="2014-09" db="EMBL/GenBank/DDBJ databases">
        <authorList>
            <person name="Magalhaes I.L.F."/>
            <person name="Oliveira U."/>
            <person name="Santos F.R."/>
            <person name="Vidigal T.H.D.A."/>
            <person name="Brescovit A.D."/>
            <person name="Santos A.J."/>
        </authorList>
    </citation>
    <scope>NUCLEOTIDE SEQUENCE</scope>
    <source>
        <tissue evidence="1">Shoot tissue taken approximately 20 cm above the soil surface</tissue>
    </source>
</reference>
<dbReference type="AlphaFoldDB" id="A0A0A9E7V4"/>
<evidence type="ECO:0000313" key="1">
    <source>
        <dbReference type="EMBL" id="JAD96879.1"/>
    </source>
</evidence>
<dbReference type="EMBL" id="GBRH01201016">
    <property type="protein sequence ID" value="JAD96879.1"/>
    <property type="molecule type" value="Transcribed_RNA"/>
</dbReference>
<organism evidence="1">
    <name type="scientific">Arundo donax</name>
    <name type="common">Giant reed</name>
    <name type="synonym">Donax arundinaceus</name>
    <dbReference type="NCBI Taxonomy" id="35708"/>
    <lineage>
        <taxon>Eukaryota</taxon>
        <taxon>Viridiplantae</taxon>
        <taxon>Streptophyta</taxon>
        <taxon>Embryophyta</taxon>
        <taxon>Tracheophyta</taxon>
        <taxon>Spermatophyta</taxon>
        <taxon>Magnoliopsida</taxon>
        <taxon>Liliopsida</taxon>
        <taxon>Poales</taxon>
        <taxon>Poaceae</taxon>
        <taxon>PACMAD clade</taxon>
        <taxon>Arundinoideae</taxon>
        <taxon>Arundineae</taxon>
        <taxon>Arundo</taxon>
    </lineage>
</organism>
<name>A0A0A9E7V4_ARUDO</name>
<reference evidence="1" key="2">
    <citation type="journal article" date="2015" name="Data Brief">
        <title>Shoot transcriptome of the giant reed, Arundo donax.</title>
        <authorList>
            <person name="Barrero R.A."/>
            <person name="Guerrero F.D."/>
            <person name="Moolhuijzen P."/>
            <person name="Goolsby J.A."/>
            <person name="Tidwell J."/>
            <person name="Bellgard S.E."/>
            <person name="Bellgard M.I."/>
        </authorList>
    </citation>
    <scope>NUCLEOTIDE SEQUENCE</scope>
    <source>
        <tissue evidence="1">Shoot tissue taken approximately 20 cm above the soil surface</tissue>
    </source>
</reference>
<proteinExistence type="predicted"/>
<accession>A0A0A9E7V4</accession>
<sequence>MYQKPTIQSWPEAQTNRALVCHETSASQTCSITLWIRKPEKLQKEIKTPYRDLN</sequence>
<protein>
    <submittedName>
        <fullName evidence="1">Uncharacterized protein</fullName>
    </submittedName>
</protein>